<evidence type="ECO:0000313" key="1">
    <source>
        <dbReference type="EMBL" id="AUX48045.1"/>
    </source>
</evidence>
<dbReference type="AlphaFoldDB" id="A0A2L0F8Y2"/>
<name>A0A2L0F8Y2_SORCE</name>
<dbReference type="EMBL" id="CP012673">
    <property type="protein sequence ID" value="AUX48045.1"/>
    <property type="molecule type" value="Genomic_DNA"/>
</dbReference>
<protein>
    <submittedName>
        <fullName evidence="1">Uncharacterized protein</fullName>
    </submittedName>
</protein>
<sequence>MKNHTAFAFVGIVGVLVPTSPPVIGLGAAGVHDGARHHSIGQVRSPEGHDGFLDIVVSGSAPLAIGCLLNGVSCQEEVAGRTPLKIE</sequence>
<evidence type="ECO:0000313" key="2">
    <source>
        <dbReference type="Proteomes" id="UP000238348"/>
    </source>
</evidence>
<dbReference type="Proteomes" id="UP000238348">
    <property type="component" value="Chromosome"/>
</dbReference>
<accession>A0A2L0F8Y2</accession>
<gene>
    <name evidence="1" type="ORF">SOCE26_095710</name>
</gene>
<reference evidence="1 2" key="1">
    <citation type="submission" date="2015-09" db="EMBL/GenBank/DDBJ databases">
        <title>Sorangium comparison.</title>
        <authorList>
            <person name="Zaburannyi N."/>
            <person name="Bunk B."/>
            <person name="Overmann J."/>
            <person name="Mueller R."/>
        </authorList>
    </citation>
    <scope>NUCLEOTIDE SEQUENCE [LARGE SCALE GENOMIC DNA]</scope>
    <source>
        <strain evidence="1 2">So ce26</strain>
    </source>
</reference>
<organism evidence="1 2">
    <name type="scientific">Sorangium cellulosum</name>
    <name type="common">Polyangium cellulosum</name>
    <dbReference type="NCBI Taxonomy" id="56"/>
    <lineage>
        <taxon>Bacteria</taxon>
        <taxon>Pseudomonadati</taxon>
        <taxon>Myxococcota</taxon>
        <taxon>Polyangia</taxon>
        <taxon>Polyangiales</taxon>
        <taxon>Polyangiaceae</taxon>
        <taxon>Sorangium</taxon>
    </lineage>
</organism>
<proteinExistence type="predicted"/>